<keyword evidence="1" id="KW-0808">Transferase</keyword>
<evidence type="ECO:0000313" key="5">
    <source>
        <dbReference type="Proteomes" id="UP000029738"/>
    </source>
</evidence>
<reference evidence="4" key="2">
    <citation type="submission" date="2019-11" db="EMBL/GenBank/DDBJ databases">
        <title>Improved Assembly of Tolypothrix boutellei genome.</title>
        <authorList>
            <person name="Sarangi A.N."/>
            <person name="Mukherjee M."/>
            <person name="Ghosh S."/>
            <person name="Singh D."/>
            <person name="Das A."/>
            <person name="Kant S."/>
            <person name="Prusty A."/>
            <person name="Tripathy S."/>
        </authorList>
    </citation>
    <scope>NUCLEOTIDE SEQUENCE</scope>
    <source>
        <strain evidence="4">VB521301</strain>
    </source>
</reference>
<dbReference type="InterPro" id="IPR022488">
    <property type="entry name" value="PPK2-related"/>
</dbReference>
<dbReference type="EMBL" id="JHEG04000001">
    <property type="protein sequence ID" value="KAF3890578.1"/>
    <property type="molecule type" value="Genomic_DNA"/>
</dbReference>
<feature type="domain" description="Polyphosphate kinase-2-related" evidence="3">
    <location>
        <begin position="32"/>
        <end position="257"/>
    </location>
</feature>
<dbReference type="PIRSF" id="PIRSF028756">
    <property type="entry name" value="PPK2_prd"/>
    <property type="match status" value="1"/>
</dbReference>
<dbReference type="RefSeq" id="WP_038085666.1">
    <property type="nucleotide sequence ID" value="NZ_JHEG04000001.1"/>
</dbReference>
<sequence>MNTPSNVSYQVRPNKPIVLAKIDPNASENYKNKKDVEEELEYQRQRLQTLQERLYAEHQRSLLIVLQAMDTGGKDGTIKHVFSGVNPQGCQVWSFKTPSQEELSHDFLWRYHHRVPQQGMISIFNRSHYEDVLIVRVKQLVPQEVWEKRYQVINEFEHMLTLNKIKIIKFFLHISKDEQKRRLESRLQNPNKHWKFSHNDLKERLLWDDYQAAFEDAINYCSTAHAPWYVVPANKKWYRNLVIARTIADTLESMNPQYPPAETGLDKIVIPD</sequence>
<keyword evidence="5" id="KW-1185">Reference proteome</keyword>
<dbReference type="Gene3D" id="3.40.50.300">
    <property type="entry name" value="P-loop containing nucleotide triphosphate hydrolases"/>
    <property type="match status" value="1"/>
</dbReference>
<dbReference type="InterPro" id="IPR016898">
    <property type="entry name" value="Polyphosphate_phosphotransfera"/>
</dbReference>
<dbReference type="Proteomes" id="UP000029738">
    <property type="component" value="Unassembled WGS sequence"/>
</dbReference>
<dbReference type="GO" id="GO:0006797">
    <property type="term" value="P:polyphosphate metabolic process"/>
    <property type="evidence" value="ECO:0007669"/>
    <property type="project" value="InterPro"/>
</dbReference>
<keyword evidence="2 4" id="KW-0418">Kinase</keyword>
<gene>
    <name evidence="4" type="ORF">DA73_0400037840</name>
</gene>
<name>A0A8S9TEJ7_9CYAN</name>
<evidence type="ECO:0000313" key="4">
    <source>
        <dbReference type="EMBL" id="KAF3890578.1"/>
    </source>
</evidence>
<protein>
    <submittedName>
        <fullName evidence="4">Polyphosphate kinase 2 family protein</fullName>
    </submittedName>
</protein>
<organism evidence="4 5">
    <name type="scientific">Tolypothrix bouteillei VB521301</name>
    <dbReference type="NCBI Taxonomy" id="1479485"/>
    <lineage>
        <taxon>Bacteria</taxon>
        <taxon>Bacillati</taxon>
        <taxon>Cyanobacteriota</taxon>
        <taxon>Cyanophyceae</taxon>
        <taxon>Nostocales</taxon>
        <taxon>Tolypothrichaceae</taxon>
        <taxon>Tolypothrix</taxon>
    </lineage>
</organism>
<reference evidence="4" key="1">
    <citation type="journal article" date="2015" name="Genome Announc.">
        <title>Draft Genome Sequence of Tolypothrix boutellei Strain VB521301.</title>
        <authorList>
            <person name="Chandrababunaidu M.M."/>
            <person name="Singh D."/>
            <person name="Sen D."/>
            <person name="Bhan S."/>
            <person name="Das S."/>
            <person name="Gupta A."/>
            <person name="Adhikary S.P."/>
            <person name="Tripathy S."/>
        </authorList>
    </citation>
    <scope>NUCLEOTIDE SEQUENCE</scope>
    <source>
        <strain evidence="4">VB521301</strain>
    </source>
</reference>
<dbReference type="InterPro" id="IPR027417">
    <property type="entry name" value="P-loop_NTPase"/>
</dbReference>
<comment type="caution">
    <text evidence="4">The sequence shown here is derived from an EMBL/GenBank/DDBJ whole genome shotgun (WGS) entry which is preliminary data.</text>
</comment>
<evidence type="ECO:0000256" key="1">
    <source>
        <dbReference type="ARBA" id="ARBA00022679"/>
    </source>
</evidence>
<dbReference type="GO" id="GO:0008976">
    <property type="term" value="F:polyphosphate kinase activity"/>
    <property type="evidence" value="ECO:0007669"/>
    <property type="project" value="InterPro"/>
</dbReference>
<dbReference type="AlphaFoldDB" id="A0A8S9TEJ7"/>
<dbReference type="Pfam" id="PF03976">
    <property type="entry name" value="PPK2"/>
    <property type="match status" value="1"/>
</dbReference>
<dbReference type="PANTHER" id="PTHR34383:SF3">
    <property type="entry name" value="POLYPHOSPHATE:AMP PHOSPHOTRANSFERASE"/>
    <property type="match status" value="1"/>
</dbReference>
<dbReference type="NCBIfam" id="TIGR03709">
    <property type="entry name" value="PPK2_rel_1"/>
    <property type="match status" value="1"/>
</dbReference>
<evidence type="ECO:0000259" key="3">
    <source>
        <dbReference type="Pfam" id="PF03976"/>
    </source>
</evidence>
<accession>A0A8S9TEJ7</accession>
<proteinExistence type="predicted"/>
<dbReference type="PANTHER" id="PTHR34383">
    <property type="entry name" value="POLYPHOSPHATE:AMP PHOSPHOTRANSFERASE-RELATED"/>
    <property type="match status" value="1"/>
</dbReference>
<evidence type="ECO:0000256" key="2">
    <source>
        <dbReference type="ARBA" id="ARBA00022777"/>
    </source>
</evidence>
<dbReference type="SUPFAM" id="SSF52540">
    <property type="entry name" value="P-loop containing nucleoside triphosphate hydrolases"/>
    <property type="match status" value="1"/>
</dbReference>
<dbReference type="InterPro" id="IPR022300">
    <property type="entry name" value="PPK2-rel_1"/>
</dbReference>